<organism evidence="2 3">
    <name type="scientific">Didymodactylos carnosus</name>
    <dbReference type="NCBI Taxonomy" id="1234261"/>
    <lineage>
        <taxon>Eukaryota</taxon>
        <taxon>Metazoa</taxon>
        <taxon>Spiralia</taxon>
        <taxon>Gnathifera</taxon>
        <taxon>Rotifera</taxon>
        <taxon>Eurotatoria</taxon>
        <taxon>Bdelloidea</taxon>
        <taxon>Philodinida</taxon>
        <taxon>Philodinidae</taxon>
        <taxon>Didymodactylos</taxon>
    </lineage>
</organism>
<evidence type="ECO:0000313" key="2">
    <source>
        <dbReference type="EMBL" id="CAF3559186.1"/>
    </source>
</evidence>
<comment type="caution">
    <text evidence="2">The sequence shown here is derived from an EMBL/GenBank/DDBJ whole genome shotgun (WGS) entry which is preliminary data.</text>
</comment>
<dbReference type="Proteomes" id="UP000677228">
    <property type="component" value="Unassembled WGS sequence"/>
</dbReference>
<accession>A0A8S2GVT4</accession>
<evidence type="ECO:0000313" key="3">
    <source>
        <dbReference type="Proteomes" id="UP000682733"/>
    </source>
</evidence>
<dbReference type="AlphaFoldDB" id="A0A8S2GVT4"/>
<evidence type="ECO:0000313" key="1">
    <source>
        <dbReference type="EMBL" id="CAF0777862.1"/>
    </source>
</evidence>
<reference evidence="2" key="1">
    <citation type="submission" date="2021-02" db="EMBL/GenBank/DDBJ databases">
        <authorList>
            <person name="Nowell W R."/>
        </authorList>
    </citation>
    <scope>NUCLEOTIDE SEQUENCE</scope>
</reference>
<protein>
    <submittedName>
        <fullName evidence="2">Uncharacterized protein</fullName>
    </submittedName>
</protein>
<dbReference type="Proteomes" id="UP000682733">
    <property type="component" value="Unassembled WGS sequence"/>
</dbReference>
<dbReference type="EMBL" id="CAJNOK010000828">
    <property type="protein sequence ID" value="CAF0777862.1"/>
    <property type="molecule type" value="Genomic_DNA"/>
</dbReference>
<dbReference type="EMBL" id="CAJOBA010000828">
    <property type="protein sequence ID" value="CAF3559186.1"/>
    <property type="molecule type" value="Genomic_DNA"/>
</dbReference>
<proteinExistence type="predicted"/>
<name>A0A8S2GVT4_9BILA</name>
<gene>
    <name evidence="1" type="ORF">OVA965_LOCUS3441</name>
    <name evidence="2" type="ORF">TMI583_LOCUS3440</name>
</gene>
<sequence>MDGSNFLQKINKRIVFLAVRDGFDSTSSTWCGGQVPTYDMCNQNGLCDLIVPAGITLTIGSAENPQQWFTPLRNTTIYGTLRHATSLVISGTLSGTGVIRKTEDGTGGITITGILNPGRK</sequence>